<sequence>MGVEELGQSIKQLRKERKLTQDELASQIGISRATLSGIENNTVLELGVRKYEKLLNALGHTLSVTAMPGRPTLNSLKKKNFDE</sequence>
<dbReference type="Gene3D" id="1.10.260.40">
    <property type="entry name" value="lambda repressor-like DNA-binding domains"/>
    <property type="match status" value="1"/>
</dbReference>
<evidence type="ECO:0000259" key="2">
    <source>
        <dbReference type="PROSITE" id="PS50943"/>
    </source>
</evidence>
<dbReference type="EMBL" id="LAZR01000040">
    <property type="protein sequence ID" value="KKO00442.1"/>
    <property type="molecule type" value="Genomic_DNA"/>
</dbReference>
<name>A0A0F9XM55_9ZZZZ</name>
<dbReference type="GO" id="GO:0003677">
    <property type="term" value="F:DNA binding"/>
    <property type="evidence" value="ECO:0007669"/>
    <property type="project" value="UniProtKB-KW"/>
</dbReference>
<keyword evidence="1" id="KW-0238">DNA-binding</keyword>
<gene>
    <name evidence="3" type="ORF">LCGC14_0125330</name>
</gene>
<evidence type="ECO:0000256" key="1">
    <source>
        <dbReference type="ARBA" id="ARBA00023125"/>
    </source>
</evidence>
<reference evidence="3" key="1">
    <citation type="journal article" date="2015" name="Nature">
        <title>Complex archaea that bridge the gap between prokaryotes and eukaryotes.</title>
        <authorList>
            <person name="Spang A."/>
            <person name="Saw J.H."/>
            <person name="Jorgensen S.L."/>
            <person name="Zaremba-Niedzwiedzka K."/>
            <person name="Martijn J."/>
            <person name="Lind A.E."/>
            <person name="van Eijk R."/>
            <person name="Schleper C."/>
            <person name="Guy L."/>
            <person name="Ettema T.J."/>
        </authorList>
    </citation>
    <scope>NUCLEOTIDE SEQUENCE</scope>
</reference>
<dbReference type="GO" id="GO:0005829">
    <property type="term" value="C:cytosol"/>
    <property type="evidence" value="ECO:0007669"/>
    <property type="project" value="TreeGrafter"/>
</dbReference>
<dbReference type="InterPro" id="IPR050807">
    <property type="entry name" value="TransReg_Diox_bact_type"/>
</dbReference>
<dbReference type="InterPro" id="IPR001387">
    <property type="entry name" value="Cro/C1-type_HTH"/>
</dbReference>
<evidence type="ECO:0000313" key="3">
    <source>
        <dbReference type="EMBL" id="KKO00442.1"/>
    </source>
</evidence>
<dbReference type="Pfam" id="PF01381">
    <property type="entry name" value="HTH_3"/>
    <property type="match status" value="1"/>
</dbReference>
<accession>A0A0F9XM55</accession>
<dbReference type="InterPro" id="IPR010982">
    <property type="entry name" value="Lambda_DNA-bd_dom_sf"/>
</dbReference>
<protein>
    <recommendedName>
        <fullName evidence="2">HTH cro/C1-type domain-containing protein</fullName>
    </recommendedName>
</protein>
<dbReference type="AlphaFoldDB" id="A0A0F9XM55"/>
<dbReference type="CDD" id="cd00093">
    <property type="entry name" value="HTH_XRE"/>
    <property type="match status" value="1"/>
</dbReference>
<dbReference type="PROSITE" id="PS50943">
    <property type="entry name" value="HTH_CROC1"/>
    <property type="match status" value="1"/>
</dbReference>
<proteinExistence type="predicted"/>
<dbReference type="GO" id="GO:0003700">
    <property type="term" value="F:DNA-binding transcription factor activity"/>
    <property type="evidence" value="ECO:0007669"/>
    <property type="project" value="TreeGrafter"/>
</dbReference>
<comment type="caution">
    <text evidence="3">The sequence shown here is derived from an EMBL/GenBank/DDBJ whole genome shotgun (WGS) entry which is preliminary data.</text>
</comment>
<dbReference type="PANTHER" id="PTHR46797:SF1">
    <property type="entry name" value="METHYLPHOSPHONATE SYNTHASE"/>
    <property type="match status" value="1"/>
</dbReference>
<dbReference type="PANTHER" id="PTHR46797">
    <property type="entry name" value="HTH-TYPE TRANSCRIPTIONAL REGULATOR"/>
    <property type="match status" value="1"/>
</dbReference>
<organism evidence="3">
    <name type="scientific">marine sediment metagenome</name>
    <dbReference type="NCBI Taxonomy" id="412755"/>
    <lineage>
        <taxon>unclassified sequences</taxon>
        <taxon>metagenomes</taxon>
        <taxon>ecological metagenomes</taxon>
    </lineage>
</organism>
<feature type="domain" description="HTH cro/C1-type" evidence="2">
    <location>
        <begin position="10"/>
        <end position="65"/>
    </location>
</feature>
<dbReference type="SUPFAM" id="SSF47413">
    <property type="entry name" value="lambda repressor-like DNA-binding domains"/>
    <property type="match status" value="1"/>
</dbReference>
<dbReference type="SMART" id="SM00530">
    <property type="entry name" value="HTH_XRE"/>
    <property type="match status" value="1"/>
</dbReference>